<evidence type="ECO:0000256" key="1">
    <source>
        <dbReference type="SAM" id="MobiDB-lite"/>
    </source>
</evidence>
<keyword evidence="3" id="KW-1185">Reference proteome</keyword>
<dbReference type="Proteomes" id="UP000075886">
    <property type="component" value="Unassembled WGS sequence"/>
</dbReference>
<protein>
    <submittedName>
        <fullName evidence="2">Uncharacterized protein</fullName>
    </submittedName>
</protein>
<reference evidence="3" key="1">
    <citation type="submission" date="2014-01" db="EMBL/GenBank/DDBJ databases">
        <title>The Genome Sequence of Anopheles farauti FAR1 (V2).</title>
        <authorList>
            <consortium name="The Broad Institute Genomics Platform"/>
            <person name="Neafsey D.E."/>
            <person name="Besansky N."/>
            <person name="Howell P."/>
            <person name="Walton C."/>
            <person name="Young S.K."/>
            <person name="Zeng Q."/>
            <person name="Gargeya S."/>
            <person name="Fitzgerald M."/>
            <person name="Haas B."/>
            <person name="Abouelleil A."/>
            <person name="Allen A.W."/>
            <person name="Alvarado L."/>
            <person name="Arachchi H.M."/>
            <person name="Berlin A.M."/>
            <person name="Chapman S.B."/>
            <person name="Gainer-Dewar J."/>
            <person name="Goldberg J."/>
            <person name="Griggs A."/>
            <person name="Gujja S."/>
            <person name="Hansen M."/>
            <person name="Howarth C."/>
            <person name="Imamovic A."/>
            <person name="Ireland A."/>
            <person name="Larimer J."/>
            <person name="McCowan C."/>
            <person name="Murphy C."/>
            <person name="Pearson M."/>
            <person name="Poon T.W."/>
            <person name="Priest M."/>
            <person name="Roberts A."/>
            <person name="Saif S."/>
            <person name="Shea T."/>
            <person name="Sisk P."/>
            <person name="Sykes S."/>
            <person name="Wortman J."/>
            <person name="Nusbaum C."/>
            <person name="Birren B."/>
        </authorList>
    </citation>
    <scope>NUCLEOTIDE SEQUENCE [LARGE SCALE GENOMIC DNA]</scope>
    <source>
        <strain evidence="3">FAR1</strain>
    </source>
</reference>
<dbReference type="EMBL" id="AXCN02001776">
    <property type="status" value="NOT_ANNOTATED_CDS"/>
    <property type="molecule type" value="Genomic_DNA"/>
</dbReference>
<organism evidence="2 3">
    <name type="scientific">Anopheles farauti</name>
    <dbReference type="NCBI Taxonomy" id="69004"/>
    <lineage>
        <taxon>Eukaryota</taxon>
        <taxon>Metazoa</taxon>
        <taxon>Ecdysozoa</taxon>
        <taxon>Arthropoda</taxon>
        <taxon>Hexapoda</taxon>
        <taxon>Insecta</taxon>
        <taxon>Pterygota</taxon>
        <taxon>Neoptera</taxon>
        <taxon>Endopterygota</taxon>
        <taxon>Diptera</taxon>
        <taxon>Nematocera</taxon>
        <taxon>Culicoidea</taxon>
        <taxon>Culicidae</taxon>
        <taxon>Anophelinae</taxon>
        <taxon>Anopheles</taxon>
    </lineage>
</organism>
<reference evidence="2" key="2">
    <citation type="submission" date="2020-05" db="UniProtKB">
        <authorList>
            <consortium name="EnsemblMetazoa"/>
        </authorList>
    </citation>
    <scope>IDENTIFICATION</scope>
    <source>
        <strain evidence="2">FAR1</strain>
    </source>
</reference>
<evidence type="ECO:0000313" key="2">
    <source>
        <dbReference type="EnsemblMetazoa" id="AFAF015809-PA"/>
    </source>
</evidence>
<dbReference type="VEuPathDB" id="VectorBase:AFAF015809"/>
<evidence type="ECO:0000313" key="3">
    <source>
        <dbReference type="Proteomes" id="UP000075886"/>
    </source>
</evidence>
<feature type="region of interest" description="Disordered" evidence="1">
    <location>
        <begin position="79"/>
        <end position="111"/>
    </location>
</feature>
<proteinExistence type="predicted"/>
<dbReference type="EnsemblMetazoa" id="AFAF015809-RA">
    <property type="protein sequence ID" value="AFAF015809-PA"/>
    <property type="gene ID" value="AFAF015809"/>
</dbReference>
<dbReference type="AlphaFoldDB" id="A0A182QS78"/>
<dbReference type="STRING" id="69004.A0A182QS78"/>
<sequence length="111" mass="10873">MGSVGKNEENSSISSQMDVSKFALDRSAYLNTAAAGALYDTTKSQSNPHSAYGASLLNAGATTSGLYQYSAAAMAANQAAGSSSGGGSSGSGGSGAGGSSGDYRRPLTVIF</sequence>
<accession>A0A182QS78</accession>
<feature type="compositionally biased region" description="Gly residues" evidence="1">
    <location>
        <begin position="83"/>
        <end position="100"/>
    </location>
</feature>
<name>A0A182QS78_9DIPT</name>